<name>A0A849KKC1_9BURK</name>
<reference evidence="2 3" key="2">
    <citation type="submission" date="2020-06" db="EMBL/GenBank/DDBJ databases">
        <title>Ramlibacter rhizophilus sp. nov., isolated from rhizosphere soil of national flower Mugunghwa from South Korea.</title>
        <authorList>
            <person name="Zheng-Fei Y."/>
            <person name="Huan T."/>
        </authorList>
    </citation>
    <scope>NUCLEOTIDE SEQUENCE [LARGE SCALE GENOMIC DNA]</scope>
    <source>
        <strain evidence="2 3">B156</strain>
    </source>
</reference>
<evidence type="ECO:0000313" key="3">
    <source>
        <dbReference type="Proteomes" id="UP000552954"/>
    </source>
</evidence>
<evidence type="ECO:0000256" key="1">
    <source>
        <dbReference type="SAM" id="SignalP"/>
    </source>
</evidence>
<sequence>MRRRDFTVTSLLALPALGLPAHAQILKDLQGLEGLFGTQRPQGQPGTQGPQGLAGISDLDANRGLKTALETGALAAVKLLGRTDGFLANPQVHIPLPKAMQDVARLLKTLGMGRQLEDFEVSMNRAAEQAVPMAKNLLVNAVRNMSVTDAKQILTGGETSVTGFFADKTREPLHGTFMPVVHQATAKVGVVEQYERLSSRAQGLGLYRPEDPTVDHYVTRKALDGLYFMIGEEEKKIRRDPIGTGSAILQKVFGALR</sequence>
<feature type="signal peptide" evidence="1">
    <location>
        <begin position="1"/>
        <end position="23"/>
    </location>
</feature>
<organism evidence="2 3">
    <name type="scientific">Ramlibacter montanisoli</name>
    <dbReference type="NCBI Taxonomy" id="2732512"/>
    <lineage>
        <taxon>Bacteria</taxon>
        <taxon>Pseudomonadati</taxon>
        <taxon>Pseudomonadota</taxon>
        <taxon>Betaproteobacteria</taxon>
        <taxon>Burkholderiales</taxon>
        <taxon>Comamonadaceae</taxon>
        <taxon>Ramlibacter</taxon>
    </lineage>
</organism>
<feature type="chain" id="PRO_5032290517" evidence="1">
    <location>
        <begin position="24"/>
        <end position="257"/>
    </location>
</feature>
<keyword evidence="1" id="KW-0732">Signal</keyword>
<dbReference type="InterPro" id="IPR025245">
    <property type="entry name" value="DUF4197"/>
</dbReference>
<dbReference type="AlphaFoldDB" id="A0A849KKC1"/>
<comment type="caution">
    <text evidence="2">The sequence shown here is derived from an EMBL/GenBank/DDBJ whole genome shotgun (WGS) entry which is preliminary data.</text>
</comment>
<proteinExistence type="predicted"/>
<gene>
    <name evidence="2" type="ORF">HK415_19880</name>
</gene>
<protein>
    <submittedName>
        <fullName evidence="2">DUF4197 domain-containing protein</fullName>
    </submittedName>
</protein>
<dbReference type="EMBL" id="JABFCS010000001">
    <property type="protein sequence ID" value="NNU44931.1"/>
    <property type="molecule type" value="Genomic_DNA"/>
</dbReference>
<dbReference type="RefSeq" id="WP_171562258.1">
    <property type="nucleotide sequence ID" value="NZ_JABFCS010000001.1"/>
</dbReference>
<keyword evidence="3" id="KW-1185">Reference proteome</keyword>
<dbReference type="Pfam" id="PF13852">
    <property type="entry name" value="DUF4197"/>
    <property type="match status" value="1"/>
</dbReference>
<dbReference type="Proteomes" id="UP000552954">
    <property type="component" value="Unassembled WGS sequence"/>
</dbReference>
<evidence type="ECO:0000313" key="2">
    <source>
        <dbReference type="EMBL" id="NNU44931.1"/>
    </source>
</evidence>
<reference evidence="2 3" key="1">
    <citation type="submission" date="2020-05" db="EMBL/GenBank/DDBJ databases">
        <authorList>
            <person name="Khan S.A."/>
            <person name="Jeon C.O."/>
            <person name="Chun B.H."/>
        </authorList>
    </citation>
    <scope>NUCLEOTIDE SEQUENCE [LARGE SCALE GENOMIC DNA]</scope>
    <source>
        <strain evidence="2 3">B156</strain>
    </source>
</reference>
<accession>A0A849KKC1</accession>